<evidence type="ECO:0000256" key="2">
    <source>
        <dbReference type="ARBA" id="ARBA00022475"/>
    </source>
</evidence>
<dbReference type="Pfam" id="PF12534">
    <property type="entry name" value="Pannexin_like"/>
    <property type="match status" value="1"/>
</dbReference>
<feature type="compositionally biased region" description="Polar residues" evidence="7">
    <location>
        <begin position="51"/>
        <end position="76"/>
    </location>
</feature>
<keyword evidence="10" id="KW-1185">Reference proteome</keyword>
<feature type="region of interest" description="Disordered" evidence="7">
    <location>
        <begin position="43"/>
        <end position="78"/>
    </location>
</feature>
<evidence type="ECO:0000256" key="3">
    <source>
        <dbReference type="ARBA" id="ARBA00022692"/>
    </source>
</evidence>
<keyword evidence="5" id="KW-0472">Membrane</keyword>
<evidence type="ECO:0000256" key="4">
    <source>
        <dbReference type="ARBA" id="ARBA00022989"/>
    </source>
</evidence>
<evidence type="ECO:0000256" key="5">
    <source>
        <dbReference type="ARBA" id="ARBA00023136"/>
    </source>
</evidence>
<protein>
    <recommendedName>
        <fullName evidence="8">LRRC8 pannexin-like TM region domain-containing protein</fullName>
    </recommendedName>
</protein>
<evidence type="ECO:0000256" key="7">
    <source>
        <dbReference type="SAM" id="MobiDB-lite"/>
    </source>
</evidence>
<organism evidence="9 10">
    <name type="scientific">Sinocyclocheilus anshuiensis</name>
    <dbReference type="NCBI Taxonomy" id="1608454"/>
    <lineage>
        <taxon>Eukaryota</taxon>
        <taxon>Metazoa</taxon>
        <taxon>Chordata</taxon>
        <taxon>Craniata</taxon>
        <taxon>Vertebrata</taxon>
        <taxon>Euteleostomi</taxon>
        <taxon>Actinopterygii</taxon>
        <taxon>Neopterygii</taxon>
        <taxon>Teleostei</taxon>
        <taxon>Ostariophysi</taxon>
        <taxon>Cypriniformes</taxon>
        <taxon>Cyprinidae</taxon>
        <taxon>Cyprininae</taxon>
        <taxon>Sinocyclocheilus</taxon>
    </lineage>
</organism>
<keyword evidence="4" id="KW-1133">Transmembrane helix</keyword>
<accession>A0A671PD91</accession>
<dbReference type="GO" id="GO:0005886">
    <property type="term" value="C:plasma membrane"/>
    <property type="evidence" value="ECO:0007669"/>
    <property type="project" value="UniProtKB-SubCell"/>
</dbReference>
<dbReference type="InterPro" id="IPR021040">
    <property type="entry name" value="LRRC8_Pannexin-like"/>
</dbReference>
<evidence type="ECO:0000256" key="6">
    <source>
        <dbReference type="ARBA" id="ARBA00023157"/>
    </source>
</evidence>
<keyword evidence="6" id="KW-1015">Disulfide bond</keyword>
<comment type="subcellular location">
    <subcellularLocation>
        <location evidence="1">Cell membrane</location>
    </subcellularLocation>
</comment>
<evidence type="ECO:0000313" key="9">
    <source>
        <dbReference type="Ensembl" id="ENSSANP00000054027.1"/>
    </source>
</evidence>
<evidence type="ECO:0000256" key="1">
    <source>
        <dbReference type="ARBA" id="ARBA00004236"/>
    </source>
</evidence>
<feature type="domain" description="LRRC8 pannexin-like TM region" evidence="8">
    <location>
        <begin position="1"/>
        <end position="147"/>
    </location>
</feature>
<dbReference type="AlphaFoldDB" id="A0A671PD91"/>
<keyword evidence="3" id="KW-0812">Transmembrane</keyword>
<evidence type="ECO:0000259" key="8">
    <source>
        <dbReference type="Pfam" id="PF12534"/>
    </source>
</evidence>
<proteinExistence type="predicted"/>
<sequence length="156" mass="17583">MVSSNFWFKYPKTSSKIEHFVSILGKCFESPWTTKALSETACEDSEENKQRLTGASTLPKHFSTSSEEGSPNQSTPMLAKSSIKFSAEKPVIEVPSMTILDKKDGEQAKALFEKVRKFRTHVEDSDMIYKLYVAQTIIKTVKFILILPKQMAGKPI</sequence>
<dbReference type="Proteomes" id="UP000472260">
    <property type="component" value="Unassembled WGS sequence"/>
</dbReference>
<evidence type="ECO:0000313" key="10">
    <source>
        <dbReference type="Proteomes" id="UP000472260"/>
    </source>
</evidence>
<reference evidence="9" key="1">
    <citation type="submission" date="2025-08" db="UniProtKB">
        <authorList>
            <consortium name="Ensembl"/>
        </authorList>
    </citation>
    <scope>IDENTIFICATION</scope>
</reference>
<name>A0A671PD91_9TELE</name>
<reference evidence="9" key="2">
    <citation type="submission" date="2025-09" db="UniProtKB">
        <authorList>
            <consortium name="Ensembl"/>
        </authorList>
    </citation>
    <scope>IDENTIFICATION</scope>
</reference>
<dbReference type="Ensembl" id="ENSSANT00000057446.1">
    <property type="protein sequence ID" value="ENSSANP00000054027.1"/>
    <property type="gene ID" value="ENSSANG00000027036.1"/>
</dbReference>
<keyword evidence="2" id="KW-1003">Cell membrane</keyword>